<comment type="caution">
    <text evidence="5">The sequence shown here is derived from an EMBL/GenBank/DDBJ whole genome shotgun (WGS) entry which is preliminary data.</text>
</comment>
<name>A0A2A2LMB5_9BILA</name>
<keyword evidence="6" id="KW-1185">Reference proteome</keyword>
<dbReference type="Gene3D" id="2.60.120.290">
    <property type="entry name" value="Spermadhesin, CUB domain"/>
    <property type="match status" value="2"/>
</dbReference>
<reference evidence="5 6" key="1">
    <citation type="journal article" date="2017" name="Curr. Biol.">
        <title>Genome architecture and evolution of a unichromosomal asexual nematode.</title>
        <authorList>
            <person name="Fradin H."/>
            <person name="Zegar C."/>
            <person name="Gutwein M."/>
            <person name="Lucas J."/>
            <person name="Kovtun M."/>
            <person name="Corcoran D."/>
            <person name="Baugh L.R."/>
            <person name="Kiontke K."/>
            <person name="Gunsalus K."/>
            <person name="Fitch D.H."/>
            <person name="Piano F."/>
        </authorList>
    </citation>
    <scope>NUCLEOTIDE SEQUENCE [LARGE SCALE GENOMIC DNA]</scope>
    <source>
        <strain evidence="5">PF1309</strain>
    </source>
</reference>
<accession>A0A2A2LMB5</accession>
<feature type="domain" description="CUB" evidence="4">
    <location>
        <begin position="149"/>
        <end position="261"/>
    </location>
</feature>
<gene>
    <name evidence="5" type="ORF">WR25_08096</name>
</gene>
<dbReference type="PANTHER" id="PTHR24251">
    <property type="entry name" value="OVOCHYMASE-RELATED"/>
    <property type="match status" value="1"/>
</dbReference>
<dbReference type="InterPro" id="IPR000859">
    <property type="entry name" value="CUB_dom"/>
</dbReference>
<keyword evidence="2" id="KW-1015">Disulfide bond</keyword>
<evidence type="ECO:0000256" key="3">
    <source>
        <dbReference type="PROSITE-ProRule" id="PRU00059"/>
    </source>
</evidence>
<evidence type="ECO:0000313" key="5">
    <source>
        <dbReference type="EMBL" id="PAV87352.1"/>
    </source>
</evidence>
<dbReference type="STRING" id="2018661.A0A2A2LMB5"/>
<keyword evidence="1" id="KW-0677">Repeat</keyword>
<feature type="domain" description="CUB" evidence="4">
    <location>
        <begin position="34"/>
        <end position="147"/>
    </location>
</feature>
<dbReference type="Pfam" id="PF00431">
    <property type="entry name" value="CUB"/>
    <property type="match status" value="2"/>
</dbReference>
<organism evidence="5 6">
    <name type="scientific">Diploscapter pachys</name>
    <dbReference type="NCBI Taxonomy" id="2018661"/>
    <lineage>
        <taxon>Eukaryota</taxon>
        <taxon>Metazoa</taxon>
        <taxon>Ecdysozoa</taxon>
        <taxon>Nematoda</taxon>
        <taxon>Chromadorea</taxon>
        <taxon>Rhabditida</taxon>
        <taxon>Rhabditina</taxon>
        <taxon>Rhabditomorpha</taxon>
        <taxon>Rhabditoidea</taxon>
        <taxon>Rhabditidae</taxon>
        <taxon>Diploscapter</taxon>
    </lineage>
</organism>
<evidence type="ECO:0000313" key="6">
    <source>
        <dbReference type="Proteomes" id="UP000218231"/>
    </source>
</evidence>
<evidence type="ECO:0000256" key="2">
    <source>
        <dbReference type="ARBA" id="ARBA00023157"/>
    </source>
</evidence>
<evidence type="ECO:0000256" key="1">
    <source>
        <dbReference type="ARBA" id="ARBA00022737"/>
    </source>
</evidence>
<dbReference type="SMART" id="SM00042">
    <property type="entry name" value="CUB"/>
    <property type="match status" value="2"/>
</dbReference>
<evidence type="ECO:0000259" key="4">
    <source>
        <dbReference type="PROSITE" id="PS01180"/>
    </source>
</evidence>
<dbReference type="Proteomes" id="UP000218231">
    <property type="component" value="Unassembled WGS sequence"/>
</dbReference>
<dbReference type="AlphaFoldDB" id="A0A2A2LMB5"/>
<dbReference type="PROSITE" id="PS01180">
    <property type="entry name" value="CUB"/>
    <property type="match status" value="2"/>
</dbReference>
<comment type="caution">
    <text evidence="3">Lacks conserved residue(s) required for the propagation of feature annotation.</text>
</comment>
<sequence length="261" mass="29641">MYVHYPKTKVITPCPQPWARGRFAAPPKRLRAGCNGGMLGGPSTFNGTLFSPNFPNAYFNNIDCRYQINAPAGHYIGLSFDPFFLQDKNDFVSVYDGPEIDEAKLIQKFNATSPTTQCQGPSNQMTLWFHTDHANVDIGWYAKWVAKRVLSPINQSGPSGVLTSPNYPNHYDSFTNQLYTVKVNPRSRVRARVVDFDTEENYDNLLIYEGMVQEPQFLVANLSGTRGVKWDHTFAGDSFSMKFISDRADQRKGWRMSWTQV</sequence>
<dbReference type="SUPFAM" id="SSF49854">
    <property type="entry name" value="Spermadhesin, CUB domain"/>
    <property type="match status" value="2"/>
</dbReference>
<dbReference type="CDD" id="cd00041">
    <property type="entry name" value="CUB"/>
    <property type="match status" value="2"/>
</dbReference>
<dbReference type="EMBL" id="LIAE01006577">
    <property type="protein sequence ID" value="PAV87352.1"/>
    <property type="molecule type" value="Genomic_DNA"/>
</dbReference>
<dbReference type="OrthoDB" id="5808499at2759"/>
<dbReference type="PANTHER" id="PTHR24251:SF50">
    <property type="entry name" value="ATTRACTIN-LIKE 1A"/>
    <property type="match status" value="1"/>
</dbReference>
<proteinExistence type="predicted"/>
<protein>
    <recommendedName>
        <fullName evidence="4">CUB domain-containing protein</fullName>
    </recommendedName>
</protein>
<dbReference type="InterPro" id="IPR035914">
    <property type="entry name" value="Sperma_CUB_dom_sf"/>
</dbReference>